<reference evidence="8" key="2">
    <citation type="journal article" date="2007" name="Science">
        <title>Draft genome sequence of the sexually transmitted pathogen Trichomonas vaginalis.</title>
        <authorList>
            <person name="Carlton J.M."/>
            <person name="Hirt R.P."/>
            <person name="Silva J.C."/>
            <person name="Delcher A.L."/>
            <person name="Schatz M."/>
            <person name="Zhao Q."/>
            <person name="Wortman J.R."/>
            <person name="Bidwell S.L."/>
            <person name="Alsmark U.C.M."/>
            <person name="Besteiro S."/>
            <person name="Sicheritz-Ponten T."/>
            <person name="Noel C.J."/>
            <person name="Dacks J.B."/>
            <person name="Foster P.G."/>
            <person name="Simillion C."/>
            <person name="Van de Peer Y."/>
            <person name="Miranda-Saavedra D."/>
            <person name="Barton G.J."/>
            <person name="Westrop G.D."/>
            <person name="Mueller S."/>
            <person name="Dessi D."/>
            <person name="Fiori P.L."/>
            <person name="Ren Q."/>
            <person name="Paulsen I."/>
            <person name="Zhang H."/>
            <person name="Bastida-Corcuera F.D."/>
            <person name="Simoes-Barbosa A."/>
            <person name="Brown M.T."/>
            <person name="Hayes R.D."/>
            <person name="Mukherjee M."/>
            <person name="Okumura C.Y."/>
            <person name="Schneider R."/>
            <person name="Smith A.J."/>
            <person name="Vanacova S."/>
            <person name="Villalvazo M."/>
            <person name="Haas B.J."/>
            <person name="Pertea M."/>
            <person name="Feldblyum T.V."/>
            <person name="Utterback T.R."/>
            <person name="Shu C.L."/>
            <person name="Osoegawa K."/>
            <person name="de Jong P.J."/>
            <person name="Hrdy I."/>
            <person name="Horvathova L."/>
            <person name="Zubacova Z."/>
            <person name="Dolezal P."/>
            <person name="Malik S.B."/>
            <person name="Logsdon J.M. Jr."/>
            <person name="Henze K."/>
            <person name="Gupta A."/>
            <person name="Wang C.C."/>
            <person name="Dunne R.L."/>
            <person name="Upcroft J.A."/>
            <person name="Upcroft P."/>
            <person name="White O."/>
            <person name="Salzberg S.L."/>
            <person name="Tang P."/>
            <person name="Chiu C.-H."/>
            <person name="Lee Y.-S."/>
            <person name="Embley T.M."/>
            <person name="Coombs G.H."/>
            <person name="Mottram J.C."/>
            <person name="Tachezy J."/>
            <person name="Fraser-Liggett C.M."/>
            <person name="Johnson P.J."/>
        </authorList>
    </citation>
    <scope>NUCLEOTIDE SEQUENCE [LARGE SCALE GENOMIC DNA]</scope>
    <source>
        <strain evidence="8">G3</strain>
    </source>
</reference>
<gene>
    <name evidence="8" type="ORF">TVAG_268880</name>
    <name evidence="9" type="ORF">TVAG_268890</name>
</gene>
<keyword evidence="1" id="KW-0805">Transcription regulation</keyword>
<dbReference type="GO" id="GO:0000981">
    <property type="term" value="F:DNA-binding transcription factor activity, RNA polymerase II-specific"/>
    <property type="evidence" value="ECO:0000318"/>
    <property type="project" value="GO_Central"/>
</dbReference>
<dbReference type="VEuPathDB" id="TrichDB:TVAG_268880"/>
<feature type="compositionally biased region" description="Low complexity" evidence="5">
    <location>
        <begin position="135"/>
        <end position="159"/>
    </location>
</feature>
<feature type="domain" description="Myb-like" evidence="6">
    <location>
        <begin position="51"/>
        <end position="101"/>
    </location>
</feature>
<dbReference type="PROSITE" id="PS50090">
    <property type="entry name" value="MYB_LIKE"/>
    <property type="match status" value="2"/>
</dbReference>
<dbReference type="CDD" id="cd00167">
    <property type="entry name" value="SANT"/>
    <property type="match status" value="2"/>
</dbReference>
<dbReference type="AlphaFoldDB" id="A2FIX4"/>
<dbReference type="RefSeq" id="XP_001308081.1">
    <property type="nucleotide sequence ID" value="XM_001308080.1"/>
</dbReference>
<dbReference type="InterPro" id="IPR051575">
    <property type="entry name" value="Myb-like_DNA-bd"/>
</dbReference>
<keyword evidence="3" id="KW-0804">Transcription</keyword>
<feature type="region of interest" description="Disordered" evidence="5">
    <location>
        <begin position="135"/>
        <end position="160"/>
    </location>
</feature>
<protein>
    <submittedName>
        <fullName evidence="8">Myb-like DNA-binding domain containing protein</fullName>
    </submittedName>
</protein>
<keyword evidence="2 8" id="KW-0238">DNA-binding</keyword>
<evidence type="ECO:0000256" key="4">
    <source>
        <dbReference type="ARBA" id="ARBA00023242"/>
    </source>
</evidence>
<dbReference type="KEGG" id="tva:4752895"/>
<evidence type="ECO:0000313" key="9">
    <source>
        <dbReference type="EMBL" id="EAX95152.1"/>
    </source>
</evidence>
<feature type="domain" description="Myb-like" evidence="6">
    <location>
        <begin position="5"/>
        <end position="50"/>
    </location>
</feature>
<dbReference type="eggNOG" id="KOG0048">
    <property type="taxonomic scope" value="Eukaryota"/>
</dbReference>
<name>A2FIX4_TRIV3</name>
<dbReference type="Gene3D" id="1.10.10.60">
    <property type="entry name" value="Homeodomain-like"/>
    <property type="match status" value="2"/>
</dbReference>
<dbReference type="Proteomes" id="UP000001542">
    <property type="component" value="Unassembled WGS sequence"/>
</dbReference>
<evidence type="ECO:0000313" key="10">
    <source>
        <dbReference type="Proteomes" id="UP000001542"/>
    </source>
</evidence>
<dbReference type="KEGG" id="tva:4752896"/>
<dbReference type="PANTHER" id="PTHR46621:SF1">
    <property type="entry name" value="SNRNA-ACTIVATING PROTEIN COMPLEX SUBUNIT 4"/>
    <property type="match status" value="1"/>
</dbReference>
<dbReference type="InterPro" id="IPR009057">
    <property type="entry name" value="Homeodomain-like_sf"/>
</dbReference>
<dbReference type="PANTHER" id="PTHR46621">
    <property type="entry name" value="SNRNA-ACTIVATING PROTEIN COMPLEX SUBUNIT 4"/>
    <property type="match status" value="1"/>
</dbReference>
<evidence type="ECO:0000256" key="1">
    <source>
        <dbReference type="ARBA" id="ARBA00023015"/>
    </source>
</evidence>
<evidence type="ECO:0000259" key="6">
    <source>
        <dbReference type="PROSITE" id="PS50090"/>
    </source>
</evidence>
<dbReference type="GO" id="GO:0000978">
    <property type="term" value="F:RNA polymerase II cis-regulatory region sequence-specific DNA binding"/>
    <property type="evidence" value="ECO:0000318"/>
    <property type="project" value="GO_Central"/>
</dbReference>
<dbReference type="InterPro" id="IPR001005">
    <property type="entry name" value="SANT/Myb"/>
</dbReference>
<dbReference type="GO" id="GO:0006355">
    <property type="term" value="P:regulation of DNA-templated transcription"/>
    <property type="evidence" value="ECO:0000318"/>
    <property type="project" value="GO_Central"/>
</dbReference>
<dbReference type="InterPro" id="IPR017930">
    <property type="entry name" value="Myb_dom"/>
</dbReference>
<feature type="domain" description="HTH myb-type" evidence="7">
    <location>
        <begin position="55"/>
        <end position="105"/>
    </location>
</feature>
<dbReference type="GO" id="GO:0005634">
    <property type="term" value="C:nucleus"/>
    <property type="evidence" value="ECO:0000318"/>
    <property type="project" value="GO_Central"/>
</dbReference>
<dbReference type="OrthoDB" id="2143914at2759"/>
<dbReference type="VEuPathDB" id="TrichDB:TVAGG3_0473530"/>
<dbReference type="EMBL" id="DS113821">
    <property type="protein sequence ID" value="EAX95152.1"/>
    <property type="molecule type" value="Genomic_DNA"/>
</dbReference>
<sequence length="206" mass="23427">MPAYNRFSPREDAKLVSLVNKLGTSNWKAVASKMFGRTPRQCKDRYTRFLSPDVNKSEWTEEEDRLLLEVVPKYLPHWRHIASFFDKRNDIHVKNRYKKLMNMQNKTINASTSEIHPYTSLSAYALASNSFAPSSSTSESASSEQSSVPSSHPSPNPSVLASSMMQTKIPVSTEFSSLKSEGTSLFPITDDFDFESVFNFFEEEIF</sequence>
<keyword evidence="10" id="KW-1185">Reference proteome</keyword>
<dbReference type="RefSeq" id="XP_001308082.1">
    <property type="nucleotide sequence ID" value="XM_001308081.1"/>
</dbReference>
<accession>A2FIX4</accession>
<evidence type="ECO:0000256" key="3">
    <source>
        <dbReference type="ARBA" id="ARBA00023163"/>
    </source>
</evidence>
<dbReference type="EMBL" id="DS113821">
    <property type="protein sequence ID" value="EAX95151.1"/>
    <property type="molecule type" value="Genomic_DNA"/>
</dbReference>
<feature type="domain" description="HTH myb-type" evidence="7">
    <location>
        <begin position="1"/>
        <end position="54"/>
    </location>
</feature>
<reference evidence="8" key="1">
    <citation type="submission" date="2006-10" db="EMBL/GenBank/DDBJ databases">
        <authorList>
            <person name="Amadeo P."/>
            <person name="Zhao Q."/>
            <person name="Wortman J."/>
            <person name="Fraser-Liggett C."/>
            <person name="Carlton J."/>
        </authorList>
    </citation>
    <scope>NUCLEOTIDE SEQUENCE</scope>
    <source>
        <strain evidence="8">G3</strain>
    </source>
</reference>
<proteinExistence type="predicted"/>
<evidence type="ECO:0000259" key="7">
    <source>
        <dbReference type="PROSITE" id="PS51294"/>
    </source>
</evidence>
<organism evidence="8 10">
    <name type="scientific">Trichomonas vaginalis (strain ATCC PRA-98 / G3)</name>
    <dbReference type="NCBI Taxonomy" id="412133"/>
    <lineage>
        <taxon>Eukaryota</taxon>
        <taxon>Metamonada</taxon>
        <taxon>Parabasalia</taxon>
        <taxon>Trichomonadida</taxon>
        <taxon>Trichomonadidae</taxon>
        <taxon>Trichomonas</taxon>
    </lineage>
</organism>
<dbReference type="SMART" id="SM00717">
    <property type="entry name" value="SANT"/>
    <property type="match status" value="2"/>
</dbReference>
<evidence type="ECO:0000313" key="8">
    <source>
        <dbReference type="EMBL" id="EAX95151.1"/>
    </source>
</evidence>
<keyword evidence="4" id="KW-0539">Nucleus</keyword>
<dbReference type="SUPFAM" id="SSF46689">
    <property type="entry name" value="Homeodomain-like"/>
    <property type="match status" value="1"/>
</dbReference>
<dbReference type="Pfam" id="PF13921">
    <property type="entry name" value="Myb_DNA-bind_6"/>
    <property type="match status" value="1"/>
</dbReference>
<dbReference type="VEuPathDB" id="TrichDB:TVAGG3_0473520"/>
<dbReference type="SMR" id="A2FIX4"/>
<evidence type="ECO:0000256" key="5">
    <source>
        <dbReference type="SAM" id="MobiDB-lite"/>
    </source>
</evidence>
<dbReference type="PROSITE" id="PS51294">
    <property type="entry name" value="HTH_MYB"/>
    <property type="match status" value="2"/>
</dbReference>
<evidence type="ECO:0000256" key="2">
    <source>
        <dbReference type="ARBA" id="ARBA00023125"/>
    </source>
</evidence>